<reference evidence="2" key="1">
    <citation type="journal article" date="2013" name="Nat. Genet.">
        <title>The duck genome and transcriptome provide insight into an avian influenza virus reservoir species.</title>
        <authorList>
            <person name="Huang Y."/>
            <person name="Li Y."/>
            <person name="Burt D.W."/>
            <person name="Chen H."/>
            <person name="Zhang Y."/>
            <person name="Qian W."/>
            <person name="Kim H."/>
            <person name="Gan S."/>
            <person name="Zhao Y."/>
            <person name="Li J."/>
            <person name="Yi K."/>
            <person name="Feng H."/>
            <person name="Zhu P."/>
            <person name="Li B."/>
            <person name="Liu Q."/>
            <person name="Fairley S."/>
            <person name="Magor K.E."/>
            <person name="Du Z."/>
            <person name="Hu X."/>
            <person name="Goodman L."/>
            <person name="Tafer H."/>
            <person name="Vignal A."/>
            <person name="Lee T."/>
            <person name="Kim K.W."/>
            <person name="Sheng Z."/>
            <person name="An Y."/>
            <person name="Searle S."/>
            <person name="Herrero J."/>
            <person name="Groenen M.A."/>
            <person name="Crooijmans R.P."/>
            <person name="Faraut T."/>
            <person name="Cai Q."/>
            <person name="Webster R.G."/>
            <person name="Aldridge J.R."/>
            <person name="Warren W.C."/>
            <person name="Bartschat S."/>
            <person name="Kehr S."/>
            <person name="Marz M."/>
            <person name="Stadler P.F."/>
            <person name="Smith J."/>
            <person name="Kraus R.H."/>
            <person name="Zhao Y."/>
            <person name="Ren L."/>
            <person name="Fei J."/>
            <person name="Morisson M."/>
            <person name="Kaiser P."/>
            <person name="Griffin D.K."/>
            <person name="Rao M."/>
            <person name="Pitel F."/>
            <person name="Wang J."/>
            <person name="Li N."/>
        </authorList>
    </citation>
    <scope>NUCLEOTIDE SEQUENCE [LARGE SCALE GENOMIC DNA]</scope>
</reference>
<gene>
    <name evidence="1" type="ORF">Anapl_00773</name>
</gene>
<sequence length="280" mass="31371">MEYNRYYWKSSCLDNIGPMDLHFSMFSGLFREDIRLQILSAGLLYIPDIVVPKHSYTVIWIDRNSSVTIMTVGWNDEFVDAEMEGGPKPLREGLSQTCRISTKKMVSEDSMTGYVAVASGRQSPLRTKLNTMFQILLTSGRTDTLICLRWSDFDPGCNTNEVWKFNNFPYKGIFLRERCGEKKALHMSHGAAKTSAREYFTSVSLSCNTVVQLPAVQSPPGSTSGTNLLTTQTVCPLTVLLEYPPVYDREAGNMEAPDFALMSVLLSSVFWTNCALPHAV</sequence>
<evidence type="ECO:0000313" key="1">
    <source>
        <dbReference type="EMBL" id="EOB00470.1"/>
    </source>
</evidence>
<keyword evidence="2" id="KW-1185">Reference proteome</keyword>
<dbReference type="EMBL" id="KB743197">
    <property type="protein sequence ID" value="EOB00470.1"/>
    <property type="molecule type" value="Genomic_DNA"/>
</dbReference>
<dbReference type="Proteomes" id="UP000296049">
    <property type="component" value="Unassembled WGS sequence"/>
</dbReference>
<proteinExistence type="predicted"/>
<evidence type="ECO:0000313" key="2">
    <source>
        <dbReference type="Proteomes" id="UP000296049"/>
    </source>
</evidence>
<name>R0LG01_ANAPL</name>
<dbReference type="AlphaFoldDB" id="R0LG01"/>
<accession>R0LG01</accession>
<protein>
    <submittedName>
        <fullName evidence="1">Uncharacterized protein</fullName>
    </submittedName>
</protein>
<organism evidence="1 2">
    <name type="scientific">Anas platyrhynchos</name>
    <name type="common">Mallard</name>
    <name type="synonym">Anas boschas</name>
    <dbReference type="NCBI Taxonomy" id="8839"/>
    <lineage>
        <taxon>Eukaryota</taxon>
        <taxon>Metazoa</taxon>
        <taxon>Chordata</taxon>
        <taxon>Craniata</taxon>
        <taxon>Vertebrata</taxon>
        <taxon>Euteleostomi</taxon>
        <taxon>Archelosauria</taxon>
        <taxon>Archosauria</taxon>
        <taxon>Dinosauria</taxon>
        <taxon>Saurischia</taxon>
        <taxon>Theropoda</taxon>
        <taxon>Coelurosauria</taxon>
        <taxon>Aves</taxon>
        <taxon>Neognathae</taxon>
        <taxon>Galloanserae</taxon>
        <taxon>Anseriformes</taxon>
        <taxon>Anatidae</taxon>
        <taxon>Anatinae</taxon>
        <taxon>Anas</taxon>
    </lineage>
</organism>